<evidence type="ECO:0000259" key="4">
    <source>
        <dbReference type="Pfam" id="PF13191"/>
    </source>
</evidence>
<keyword evidence="1" id="KW-0235">DNA replication</keyword>
<feature type="domain" description="Cdc6 AAA+ ATPase-type lid" evidence="5">
    <location>
        <begin position="219"/>
        <end position="280"/>
    </location>
</feature>
<dbReference type="Pfam" id="PF13191">
    <property type="entry name" value="AAA_16"/>
    <property type="match status" value="1"/>
</dbReference>
<comment type="caution">
    <text evidence="6">The sequence shown here is derived from an EMBL/GenBank/DDBJ whole genome shotgun (WGS) entry which is preliminary data.</text>
</comment>
<keyword evidence="2" id="KW-0547">Nucleotide-binding</keyword>
<organism evidence="6 7">
    <name type="scientific">Natrinema altunense</name>
    <dbReference type="NCBI Taxonomy" id="222984"/>
    <lineage>
        <taxon>Archaea</taxon>
        <taxon>Methanobacteriati</taxon>
        <taxon>Methanobacteriota</taxon>
        <taxon>Stenosarchaea group</taxon>
        <taxon>Halobacteria</taxon>
        <taxon>Halobacteriales</taxon>
        <taxon>Natrialbaceae</taxon>
        <taxon>Natrinema</taxon>
    </lineage>
</organism>
<gene>
    <name evidence="6" type="ORF">ELS17_01650</name>
</gene>
<evidence type="ECO:0000256" key="3">
    <source>
        <dbReference type="ARBA" id="ARBA00022840"/>
    </source>
</evidence>
<reference evidence="6 7" key="1">
    <citation type="submission" date="2019-02" db="EMBL/GenBank/DDBJ databases">
        <title>Genome analysis provides insights into bioremediation potentialities and Haloocin production by Natrinema altunense strain 4.1R isolated from Chott Douz in Tunisian desert.</title>
        <authorList>
            <person name="Najjari A."/>
            <person name="Youssef N."/>
            <person name="Ben Dhia O."/>
            <person name="Ferjani R."/>
            <person name="El Hidri D."/>
            <person name="Ouzari H.I."/>
            <person name="Cherif A."/>
        </authorList>
    </citation>
    <scope>NUCLEOTIDE SEQUENCE [LARGE SCALE GENOMIC DNA]</scope>
    <source>
        <strain evidence="6 7">4.1R</strain>
    </source>
</reference>
<accession>A0A482XX25</accession>
<dbReference type="RefSeq" id="WP_007108949.1">
    <property type="nucleotide sequence ID" value="NZ_JNCS01000003.1"/>
</dbReference>
<dbReference type="InterPro" id="IPR041664">
    <property type="entry name" value="AAA_16"/>
</dbReference>
<dbReference type="Gene3D" id="1.10.8.60">
    <property type="match status" value="1"/>
</dbReference>
<dbReference type="InterPro" id="IPR036390">
    <property type="entry name" value="WH_DNA-bd_sf"/>
</dbReference>
<dbReference type="EMBL" id="SHMR01000001">
    <property type="protein sequence ID" value="RZH68201.1"/>
    <property type="molecule type" value="Genomic_DNA"/>
</dbReference>
<name>A0A482XX25_9EURY</name>
<evidence type="ECO:0000313" key="6">
    <source>
        <dbReference type="EMBL" id="RZH68201.1"/>
    </source>
</evidence>
<dbReference type="SUPFAM" id="SSF52540">
    <property type="entry name" value="P-loop containing nucleoside triphosphate hydrolases"/>
    <property type="match status" value="1"/>
</dbReference>
<sequence length="388" mass="41733">MDLQERIARRRSARRGSRVVVDREQLSPVVHRPEPVGRGPVLEQLLDALESVFDGELPPPVAVVGPSGAGTSAIVTALFDALNQQFGGSDRTIATTTRGGSTEPVTWFVTVDGRHVESPFAFYRAVLSGISSERVPESGVGTDDLRERLSDRLARTDRRAIVAIDHHDEPETLGAERVHELLTPVEDCTATVAVGQRAPDDHRGPTVTVPAYRDHELVDIVTDRASTGLAAGVLDHDAVRELAGWADGNAHDALAALFGAAVLASEADADRIEPAHLERAWADVPDDGVHVSRALALSKTRQRVLIELVDIGPGERSIREIATAIAERSSLTTGTVKRFLYELADRGVIERLPLSTADNGSGRRPSTVAVRFPTIAFRALSPIGRESP</sequence>
<dbReference type="Proteomes" id="UP000292704">
    <property type="component" value="Unassembled WGS sequence"/>
</dbReference>
<proteinExistence type="predicted"/>
<dbReference type="SUPFAM" id="SSF46785">
    <property type="entry name" value="Winged helix' DNA-binding domain"/>
    <property type="match status" value="1"/>
</dbReference>
<dbReference type="Gene3D" id="3.40.50.300">
    <property type="entry name" value="P-loop containing nucleotide triphosphate hydrolases"/>
    <property type="match status" value="1"/>
</dbReference>
<protein>
    <submittedName>
        <fullName evidence="6">AAA family ATPase</fullName>
    </submittedName>
</protein>
<feature type="domain" description="Orc1-like AAA ATPase" evidence="4">
    <location>
        <begin position="35"/>
        <end position="185"/>
    </location>
</feature>
<keyword evidence="3" id="KW-0067">ATP-binding</keyword>
<evidence type="ECO:0000313" key="7">
    <source>
        <dbReference type="Proteomes" id="UP000292704"/>
    </source>
</evidence>
<dbReference type="InterPro" id="IPR055237">
    <property type="entry name" value="Cdc6_lid"/>
</dbReference>
<dbReference type="OrthoDB" id="213998at2157"/>
<evidence type="ECO:0000256" key="2">
    <source>
        <dbReference type="ARBA" id="ARBA00022741"/>
    </source>
</evidence>
<dbReference type="Pfam" id="PF22703">
    <property type="entry name" value="Cdc6_lid"/>
    <property type="match status" value="1"/>
</dbReference>
<dbReference type="InterPro" id="IPR027417">
    <property type="entry name" value="P-loop_NTPase"/>
</dbReference>
<dbReference type="AlphaFoldDB" id="A0A482XX25"/>
<evidence type="ECO:0000259" key="5">
    <source>
        <dbReference type="Pfam" id="PF22703"/>
    </source>
</evidence>
<dbReference type="STRING" id="222984.GCA_000731985_01865"/>
<evidence type="ECO:0000256" key="1">
    <source>
        <dbReference type="ARBA" id="ARBA00022705"/>
    </source>
</evidence>